<keyword evidence="4" id="KW-1185">Reference proteome</keyword>
<evidence type="ECO:0000313" key="4">
    <source>
        <dbReference type="Proteomes" id="UP000664698"/>
    </source>
</evidence>
<evidence type="ECO:0000313" key="3">
    <source>
        <dbReference type="EMBL" id="MBN7799919.1"/>
    </source>
</evidence>
<dbReference type="Gene3D" id="3.40.50.720">
    <property type="entry name" value="NAD(P)-binding Rossmann-like Domain"/>
    <property type="match status" value="1"/>
</dbReference>
<accession>A0ABS3BQH1</accession>
<dbReference type="PANTHER" id="PTHR43000">
    <property type="entry name" value="DTDP-D-GLUCOSE 4,6-DEHYDRATASE-RELATED"/>
    <property type="match status" value="1"/>
</dbReference>
<gene>
    <name evidence="3" type="ORF">J0A67_03555</name>
</gene>
<dbReference type="Proteomes" id="UP000664698">
    <property type="component" value="Unassembled WGS sequence"/>
</dbReference>
<dbReference type="EMBL" id="JAFKCW010000001">
    <property type="protein sequence ID" value="MBN7799919.1"/>
    <property type="molecule type" value="Genomic_DNA"/>
</dbReference>
<dbReference type="SUPFAM" id="SSF51735">
    <property type="entry name" value="NAD(P)-binding Rossmann-fold domains"/>
    <property type="match status" value="1"/>
</dbReference>
<comment type="caution">
    <text evidence="3">The sequence shown here is derived from an EMBL/GenBank/DDBJ whole genome shotgun (WGS) entry which is preliminary data.</text>
</comment>
<evidence type="ECO:0000259" key="2">
    <source>
        <dbReference type="Pfam" id="PF01370"/>
    </source>
</evidence>
<dbReference type="Pfam" id="PF01370">
    <property type="entry name" value="Epimerase"/>
    <property type="match status" value="1"/>
</dbReference>
<sequence>MKYLLTGAYGFLGRHILGSLQGADVITLGRRPENDIACSLGESVPSLPVVDVVIHCAGKAHVVPKTAEEGEEFYKVNTEGTKNLLKALDALSERPKQFILISTVSVYGLDSGQLISETHPLLGTSPYAKSKILAEKAVLAWAAENMVPIVVLRLPLLIGSNPPGNLDKMINGIKNGRYASINGGRARKSMVLAVDVANLIPNLIGRTGIYNLTDRCHPSFNELERKISDILKTKIHFKLPLKLVSILAVIGDKFSFFPVNSALIDKMTLDLTFDDSKAADELKWAPNKVLNADFL</sequence>
<name>A0ABS3BQH1_9BACT</name>
<feature type="domain" description="NAD-dependent epimerase/dehydratase" evidence="2">
    <location>
        <begin position="4"/>
        <end position="200"/>
    </location>
</feature>
<organism evidence="3 4">
    <name type="scientific">Algoriphagus aestuariicola</name>
    <dbReference type="NCBI Taxonomy" id="1852016"/>
    <lineage>
        <taxon>Bacteria</taxon>
        <taxon>Pseudomonadati</taxon>
        <taxon>Bacteroidota</taxon>
        <taxon>Cytophagia</taxon>
        <taxon>Cytophagales</taxon>
        <taxon>Cyclobacteriaceae</taxon>
        <taxon>Algoriphagus</taxon>
    </lineage>
</organism>
<comment type="similarity">
    <text evidence="1">Belongs to the NAD(P)-dependent epimerase/dehydratase family.</text>
</comment>
<dbReference type="InterPro" id="IPR001509">
    <property type="entry name" value="Epimerase_deHydtase"/>
</dbReference>
<proteinExistence type="inferred from homology"/>
<dbReference type="RefSeq" id="WP_206567891.1">
    <property type="nucleotide sequence ID" value="NZ_JAFKCW010000001.1"/>
</dbReference>
<reference evidence="3 4" key="1">
    <citation type="submission" date="2021-03" db="EMBL/GenBank/DDBJ databases">
        <title>novel species isolated from a fishpond in China.</title>
        <authorList>
            <person name="Lu H."/>
            <person name="Cai Z."/>
        </authorList>
    </citation>
    <scope>NUCLEOTIDE SEQUENCE [LARGE SCALE GENOMIC DNA]</scope>
    <source>
        <strain evidence="3 4">JCM 31546</strain>
    </source>
</reference>
<dbReference type="InterPro" id="IPR036291">
    <property type="entry name" value="NAD(P)-bd_dom_sf"/>
</dbReference>
<protein>
    <submittedName>
        <fullName evidence="3">NAD-dependent epimerase/dehydratase family protein</fullName>
    </submittedName>
</protein>
<evidence type="ECO:0000256" key="1">
    <source>
        <dbReference type="ARBA" id="ARBA00007637"/>
    </source>
</evidence>